<dbReference type="Pfam" id="PF23572">
    <property type="entry name" value="GH3_C"/>
    <property type="match status" value="1"/>
</dbReference>
<evidence type="ECO:0000313" key="2">
    <source>
        <dbReference type="EMBL" id="ACF83820.1"/>
    </source>
</evidence>
<proteinExistence type="evidence at transcript level"/>
<accession>B4FNX7</accession>
<protein>
    <recommendedName>
        <fullName evidence="1">GH3 C-terminal domain-containing protein</fullName>
    </recommendedName>
</protein>
<dbReference type="AlphaFoldDB" id="B4FNX7"/>
<dbReference type="PANTHER" id="PTHR31901">
    <property type="entry name" value="GH3 DOMAIN-CONTAINING PROTEIN"/>
    <property type="match status" value="1"/>
</dbReference>
<reference evidence="2" key="1">
    <citation type="journal article" date="2009" name="PLoS Genet.">
        <title>Sequencing, mapping, and analysis of 27,455 maize full-length cDNAs.</title>
        <authorList>
            <person name="Soderlund C."/>
            <person name="Descour A."/>
            <person name="Kudrna D."/>
            <person name="Bomhoff M."/>
            <person name="Boyd L."/>
            <person name="Currie J."/>
            <person name="Angelova A."/>
            <person name="Collura K."/>
            <person name="Wissotski M."/>
            <person name="Ashley E."/>
            <person name="Morrow D."/>
            <person name="Fernandes J."/>
            <person name="Walbot V."/>
            <person name="Yu Y."/>
        </authorList>
    </citation>
    <scope>NUCLEOTIDE SEQUENCE</scope>
    <source>
        <strain evidence="2">B73</strain>
    </source>
</reference>
<evidence type="ECO:0000259" key="1">
    <source>
        <dbReference type="Pfam" id="PF23572"/>
    </source>
</evidence>
<feature type="domain" description="GH3 C-terminal" evidence="1">
    <location>
        <begin position="1"/>
        <end position="57"/>
    </location>
</feature>
<sequence>MEEALNAVYRQSRVADGSIGPLEIRVVRPGTFEELMDYAISRGASINQYKVPRCVTFPPIIELLDSRVVSSHLSPALPHWTAGQRSGSGSGSD</sequence>
<dbReference type="InterPro" id="IPR055378">
    <property type="entry name" value="GH3_C"/>
</dbReference>
<dbReference type="ExpressionAtlas" id="B4FNX7">
    <property type="expression patterns" value="baseline and differential"/>
</dbReference>
<organism evidence="2">
    <name type="scientific">Zea mays</name>
    <name type="common">Maize</name>
    <dbReference type="NCBI Taxonomy" id="4577"/>
    <lineage>
        <taxon>Eukaryota</taxon>
        <taxon>Viridiplantae</taxon>
        <taxon>Streptophyta</taxon>
        <taxon>Embryophyta</taxon>
        <taxon>Tracheophyta</taxon>
        <taxon>Spermatophyta</taxon>
        <taxon>Magnoliopsida</taxon>
        <taxon>Liliopsida</taxon>
        <taxon>Poales</taxon>
        <taxon>Poaceae</taxon>
        <taxon>PACMAD clade</taxon>
        <taxon>Panicoideae</taxon>
        <taxon>Andropogonodae</taxon>
        <taxon>Andropogoneae</taxon>
        <taxon>Tripsacinae</taxon>
        <taxon>Zea</taxon>
    </lineage>
</organism>
<dbReference type="InterPro" id="IPR004993">
    <property type="entry name" value="GH3"/>
</dbReference>
<dbReference type="EMBL" id="BT038815">
    <property type="protein sequence ID" value="ACF83820.1"/>
    <property type="molecule type" value="mRNA"/>
</dbReference>
<name>B4FNX7_MAIZE</name>
<dbReference type="PANTHER" id="PTHR31901:SF96">
    <property type="entry name" value="INDOLE-3-ACETIC ACID-AMIDO SYNTHETASE GH3.1-RELATED"/>
    <property type="match status" value="1"/>
</dbReference>